<sequence>MEKLMKKIDNDIELMNLSLRSIAEKNNVDYSVIRNGVKGKTAEMKFENFLKLVAEVYKDANKKRECITEFVKKCRMPLNTKKCLVYCQCAGEFVAADELIINQKESIRIKKKDKKTAELLQENAGANKVKKEKKSELEMHLELYELYNKRNYNQLKGQDLIDKLYETSYCDDMEYQVLFDTLFMAALYDVPNIHAMKPYADKILVNLDKLEDGFIKECLQMLCYERIAFVHLLRDELENSREICSKILDSKLDLPIIKATAYCCIGESYFFQKEDLRLAESCIEKGIRLLEDVVHIPKKMQKYRAFKTTLAHYYIENNMSLHKIDFANIDIREEAFYECSFGDFNKGLNLYKQVEEEGKWSPFVEYSFAKVTSNRQRMKKALLMFEQCGHVHYANLAKRTLLNERMLTK</sequence>
<organism evidence="1 2">
    <name type="scientific">Bacillus cereus VD154</name>
    <dbReference type="NCBI Taxonomy" id="1053238"/>
    <lineage>
        <taxon>Bacteria</taxon>
        <taxon>Bacillati</taxon>
        <taxon>Bacillota</taxon>
        <taxon>Bacilli</taxon>
        <taxon>Bacillales</taxon>
        <taxon>Bacillaceae</taxon>
        <taxon>Bacillus</taxon>
        <taxon>Bacillus cereus group</taxon>
    </lineage>
</organism>
<name>A0A9W5KSK3_BACCE</name>
<protein>
    <recommendedName>
        <fullName evidence="3">Prophage helix-turn-helix protein</fullName>
    </recommendedName>
</protein>
<reference evidence="1 2" key="1">
    <citation type="submission" date="2012-04" db="EMBL/GenBank/DDBJ databases">
        <title>The Genome Sequence of Bacillus cereus VD154.</title>
        <authorList>
            <consortium name="The Broad Institute Genome Sequencing Platform"/>
            <consortium name="The Broad Institute Genome Sequencing Center for Infectious Disease"/>
            <person name="Feldgarden M."/>
            <person name="Van der Auwera G.A."/>
            <person name="Mahillon J."/>
            <person name="Duprez V."/>
            <person name="Timmery S."/>
            <person name="Mattelet C."/>
            <person name="Dierick K."/>
            <person name="Sun M."/>
            <person name="Yu Z."/>
            <person name="Zhu L."/>
            <person name="Hu X."/>
            <person name="Shank E.B."/>
            <person name="Swiecicka I."/>
            <person name="Hansen B.M."/>
            <person name="Andrup L."/>
            <person name="Young S.K."/>
            <person name="Zeng Q."/>
            <person name="Gargeya S."/>
            <person name="Fitzgerald M."/>
            <person name="Haas B."/>
            <person name="Abouelleil A."/>
            <person name="Alvarado L."/>
            <person name="Arachchi H.M."/>
            <person name="Berlin A."/>
            <person name="Chapman S.B."/>
            <person name="Goldberg J."/>
            <person name="Griggs A."/>
            <person name="Gujja S."/>
            <person name="Hansen M."/>
            <person name="Howarth C."/>
            <person name="Imamovic A."/>
            <person name="Larimer J."/>
            <person name="McCowen C."/>
            <person name="Montmayeur A."/>
            <person name="Murphy C."/>
            <person name="Neiman D."/>
            <person name="Pearson M."/>
            <person name="Priest M."/>
            <person name="Roberts A."/>
            <person name="Saif S."/>
            <person name="Shea T."/>
            <person name="Sisk P."/>
            <person name="Sykes S."/>
            <person name="Wortman J."/>
            <person name="Nusbaum C."/>
            <person name="Birren B."/>
        </authorList>
    </citation>
    <scope>NUCLEOTIDE SEQUENCE [LARGE SCALE GENOMIC DNA]</scope>
    <source>
        <strain evidence="1 2">VD154</strain>
    </source>
</reference>
<dbReference type="Pfam" id="PF22871">
    <property type="entry name" value="AimR"/>
    <property type="match status" value="1"/>
</dbReference>
<dbReference type="Proteomes" id="UP000006967">
    <property type="component" value="Unassembled WGS sequence"/>
</dbReference>
<dbReference type="RefSeq" id="WP_000413353.1">
    <property type="nucleotide sequence ID" value="NZ_JH791883.1"/>
</dbReference>
<evidence type="ECO:0000313" key="1">
    <source>
        <dbReference type="EMBL" id="EJR67726.1"/>
    </source>
</evidence>
<comment type="caution">
    <text evidence="1">The sequence shown here is derived from an EMBL/GenBank/DDBJ whole genome shotgun (WGS) entry which is preliminary data.</text>
</comment>
<dbReference type="InterPro" id="IPR047705">
    <property type="entry name" value="AimR-like"/>
</dbReference>
<evidence type="ECO:0008006" key="3">
    <source>
        <dbReference type="Google" id="ProtNLM"/>
    </source>
</evidence>
<evidence type="ECO:0000313" key="2">
    <source>
        <dbReference type="Proteomes" id="UP000006967"/>
    </source>
</evidence>
<dbReference type="NCBIfam" id="NF038310">
    <property type="entry name" value="lysogeny_AimR"/>
    <property type="match status" value="1"/>
</dbReference>
<proteinExistence type="predicted"/>
<gene>
    <name evidence="1" type="ORF">IK5_05091</name>
</gene>
<accession>A0A9W5KSK3</accession>
<dbReference type="EMBL" id="AHFG01000068">
    <property type="protein sequence ID" value="EJR67726.1"/>
    <property type="molecule type" value="Genomic_DNA"/>
</dbReference>
<dbReference type="AlphaFoldDB" id="A0A9W5KSK3"/>